<evidence type="ECO:0000313" key="2">
    <source>
        <dbReference type="Proteomes" id="UP000245535"/>
    </source>
</evidence>
<sequence>MNLFQFIDYLQDQEKLASFLEVNYPNLDYYDIEIYLKNSLTINSELKFFDDNEIDGRIIMELDGVNYHNLFSLDYLVEVCNDYSKITDNKTDLAESILNYRINDA</sequence>
<comment type="caution">
    <text evidence="1">The sequence shown here is derived from an EMBL/GenBank/DDBJ whole genome shotgun (WGS) entry which is preliminary data.</text>
</comment>
<protein>
    <submittedName>
        <fullName evidence="1">Uncharacterized protein</fullName>
    </submittedName>
</protein>
<dbReference type="EMBL" id="QGDO01000017">
    <property type="protein sequence ID" value="PWJ32904.1"/>
    <property type="molecule type" value="Genomic_DNA"/>
</dbReference>
<evidence type="ECO:0000313" key="1">
    <source>
        <dbReference type="EMBL" id="PWJ32904.1"/>
    </source>
</evidence>
<accession>A0A315YXB3</accession>
<name>A0A315YXB3_SEDFL</name>
<organism evidence="1 2">
    <name type="scientific">Sediminitomix flava</name>
    <dbReference type="NCBI Taxonomy" id="379075"/>
    <lineage>
        <taxon>Bacteria</taxon>
        <taxon>Pseudomonadati</taxon>
        <taxon>Bacteroidota</taxon>
        <taxon>Cytophagia</taxon>
        <taxon>Cytophagales</taxon>
        <taxon>Flammeovirgaceae</taxon>
        <taxon>Sediminitomix</taxon>
    </lineage>
</organism>
<dbReference type="AlphaFoldDB" id="A0A315YXB3"/>
<dbReference type="OrthoDB" id="982885at2"/>
<proteinExistence type="predicted"/>
<dbReference type="RefSeq" id="WP_109623268.1">
    <property type="nucleotide sequence ID" value="NZ_QGDO01000017.1"/>
</dbReference>
<gene>
    <name evidence="1" type="ORF">BC781_1173</name>
</gene>
<reference evidence="1 2" key="1">
    <citation type="submission" date="2018-03" db="EMBL/GenBank/DDBJ databases">
        <title>Genomic Encyclopedia of Archaeal and Bacterial Type Strains, Phase II (KMG-II): from individual species to whole genera.</title>
        <authorList>
            <person name="Goeker M."/>
        </authorList>
    </citation>
    <scope>NUCLEOTIDE SEQUENCE [LARGE SCALE GENOMIC DNA]</scope>
    <source>
        <strain evidence="1 2">DSM 28229</strain>
    </source>
</reference>
<dbReference type="Proteomes" id="UP000245535">
    <property type="component" value="Unassembled WGS sequence"/>
</dbReference>
<keyword evidence="2" id="KW-1185">Reference proteome</keyword>